<organism evidence="3 4">
    <name type="scientific">Pseudoprimorskyibacter insulae</name>
    <dbReference type="NCBI Taxonomy" id="1695997"/>
    <lineage>
        <taxon>Bacteria</taxon>
        <taxon>Pseudomonadati</taxon>
        <taxon>Pseudomonadota</taxon>
        <taxon>Alphaproteobacteria</taxon>
        <taxon>Rhodobacterales</taxon>
        <taxon>Paracoccaceae</taxon>
        <taxon>Pseudoprimorskyibacter</taxon>
    </lineage>
</organism>
<dbReference type="InterPro" id="IPR055170">
    <property type="entry name" value="GFO_IDH_MocA-like_dom"/>
</dbReference>
<dbReference type="PANTHER" id="PTHR43377">
    <property type="entry name" value="BILIVERDIN REDUCTASE A"/>
    <property type="match status" value="1"/>
</dbReference>
<feature type="domain" description="GFO/IDH/MocA-like oxidoreductase" evidence="2">
    <location>
        <begin position="135"/>
        <end position="261"/>
    </location>
</feature>
<dbReference type="Proteomes" id="UP000244904">
    <property type="component" value="Unassembled WGS sequence"/>
</dbReference>
<dbReference type="Pfam" id="PF01408">
    <property type="entry name" value="GFO_IDH_MocA"/>
    <property type="match status" value="1"/>
</dbReference>
<dbReference type="AlphaFoldDB" id="A0A2R8APN7"/>
<dbReference type="RefSeq" id="WP_108884701.1">
    <property type="nucleotide sequence ID" value="NZ_OMOJ01000001.1"/>
</dbReference>
<gene>
    <name evidence="3" type="primary">pht4</name>
    <name evidence="3" type="ORF">PRI8871_00611</name>
</gene>
<dbReference type="Pfam" id="PF22725">
    <property type="entry name" value="GFO_IDH_MocA_C3"/>
    <property type="match status" value="1"/>
</dbReference>
<dbReference type="Gene3D" id="3.40.50.720">
    <property type="entry name" value="NAD(P)-binding Rossmann-like Domain"/>
    <property type="match status" value="1"/>
</dbReference>
<reference evidence="4" key="1">
    <citation type="submission" date="2018-03" db="EMBL/GenBank/DDBJ databases">
        <authorList>
            <person name="Rodrigo-Torres L."/>
            <person name="Arahal R. D."/>
            <person name="Lucena T."/>
        </authorList>
    </citation>
    <scope>NUCLEOTIDE SEQUENCE [LARGE SCALE GENOMIC DNA]</scope>
    <source>
        <strain evidence="4">CECT 8871</strain>
    </source>
</reference>
<keyword evidence="4" id="KW-1185">Reference proteome</keyword>
<dbReference type="SUPFAM" id="SSF55347">
    <property type="entry name" value="Glyceraldehyde-3-phosphate dehydrogenase-like, C-terminal domain"/>
    <property type="match status" value="1"/>
</dbReference>
<dbReference type="SUPFAM" id="SSF51735">
    <property type="entry name" value="NAD(P)-binding Rossmann-fold domains"/>
    <property type="match status" value="1"/>
</dbReference>
<name>A0A2R8APN7_9RHOB</name>
<evidence type="ECO:0000313" key="4">
    <source>
        <dbReference type="Proteomes" id="UP000244904"/>
    </source>
</evidence>
<keyword evidence="3" id="KW-0560">Oxidoreductase</keyword>
<dbReference type="Gene3D" id="3.30.360.10">
    <property type="entry name" value="Dihydrodipicolinate Reductase, domain 2"/>
    <property type="match status" value="1"/>
</dbReference>
<accession>A0A2R8APN7</accession>
<dbReference type="GO" id="GO:0016491">
    <property type="term" value="F:oxidoreductase activity"/>
    <property type="evidence" value="ECO:0007669"/>
    <property type="project" value="UniProtKB-KW"/>
</dbReference>
<dbReference type="PANTHER" id="PTHR43377:SF8">
    <property type="entry name" value="BLR3664 PROTEIN"/>
    <property type="match status" value="1"/>
</dbReference>
<protein>
    <submittedName>
        <fullName evidence="3">4,5-dihydroxyphthalate dehydrogenase</fullName>
        <ecNumber evidence="3">1.-.-.-</ecNumber>
    </submittedName>
</protein>
<sequence>MTKLPLCVIGGGSIGMRHIEVSNLSDKVDLTAIVEPFEARRKELAGMGLPVVASIDEVPERTRATIIATPTQDHCASGLAALSRGWAVIVEKPTAGTLDDARKLVAEAEAKGIPLFTGHHRRCHPFSIAAREALGQIGDLVGIQGLWSLRKHNTYYDAEWRRMPGAGPLLTNLTHEIDLLRFFVGEMSEVTAMLSSARRGFVIEDTAAMAFRFDNGALGSILISDAGASPWSFEAASAENPIIAASGQDYIRIVGTEGALEFPSLTLWGRSGPGEIEWSKPLLRNDAPSFAKIDPLLAQVERFADVVGGAEDSILCTGHDGIAAMEMTLATALSGKQGRPVKACDVPGDYTGV</sequence>
<dbReference type="GO" id="GO:0000166">
    <property type="term" value="F:nucleotide binding"/>
    <property type="evidence" value="ECO:0007669"/>
    <property type="project" value="InterPro"/>
</dbReference>
<dbReference type="InterPro" id="IPR000683">
    <property type="entry name" value="Gfo/Idh/MocA-like_OxRdtase_N"/>
</dbReference>
<feature type="domain" description="Gfo/Idh/MocA-like oxidoreductase N-terminal" evidence="1">
    <location>
        <begin position="8"/>
        <end position="119"/>
    </location>
</feature>
<dbReference type="EMBL" id="OMOJ01000001">
    <property type="protein sequence ID" value="SPF78022.1"/>
    <property type="molecule type" value="Genomic_DNA"/>
</dbReference>
<dbReference type="InterPro" id="IPR051450">
    <property type="entry name" value="Gfo/Idh/MocA_Oxidoreductases"/>
</dbReference>
<proteinExistence type="predicted"/>
<dbReference type="OrthoDB" id="9792935at2"/>
<dbReference type="InterPro" id="IPR036291">
    <property type="entry name" value="NAD(P)-bd_dom_sf"/>
</dbReference>
<evidence type="ECO:0000259" key="1">
    <source>
        <dbReference type="Pfam" id="PF01408"/>
    </source>
</evidence>
<evidence type="ECO:0000259" key="2">
    <source>
        <dbReference type="Pfam" id="PF22725"/>
    </source>
</evidence>
<dbReference type="EC" id="1.-.-.-" evidence="3"/>
<evidence type="ECO:0000313" key="3">
    <source>
        <dbReference type="EMBL" id="SPF78022.1"/>
    </source>
</evidence>